<sequence length="246" mass="28231">MIDYNRYQFTRLETILYIGEWILISSVIGWLFYRSIIAIVILFFFIKFFIDDKKIFLMEKRKTELNEQFNEAINSLSSALSAGYSAESAFLEIYEDLQLIYSKDALIMKELSYINKKLQMNETIEKLLKDLAIRSNDEDIKSFSEVFSIAKKAGGDFIAIIDMTTNSISGKSEVKREINVLLSNKKLEQKIMNMIPVGIILYVGSTSQGYFNVLYKNAFGIIIMTICLGIYIGAYLLGRKIVNVEV</sequence>
<dbReference type="EMBL" id="QICS01000003">
    <property type="protein sequence ID" value="PXV91827.1"/>
    <property type="molecule type" value="Genomic_DNA"/>
</dbReference>
<dbReference type="Proteomes" id="UP000216411">
    <property type="component" value="Unassembled WGS sequence"/>
</dbReference>
<dbReference type="EMBL" id="NOKA02000019">
    <property type="protein sequence ID" value="RDY31251.1"/>
    <property type="molecule type" value="Genomic_DNA"/>
</dbReference>
<dbReference type="Proteomes" id="UP000247523">
    <property type="component" value="Unassembled WGS sequence"/>
</dbReference>
<dbReference type="AlphaFoldDB" id="A0A255IMY5"/>
<keyword evidence="1" id="KW-1133">Transmembrane helix</keyword>
<keyword evidence="1" id="KW-0812">Transmembrane</keyword>
<accession>A0A255IMY5</accession>
<name>A0A255IMY5_9FIRM</name>
<proteinExistence type="predicted"/>
<evidence type="ECO:0000256" key="1">
    <source>
        <dbReference type="SAM" id="Phobius"/>
    </source>
</evidence>
<reference evidence="3 4" key="1">
    <citation type="journal article" date="2017" name="Genome Announc.">
        <title>Draft Genome Sequence of a Sporulating and Motile Strain of Lachnotalea glycerini Isolated from Water in Quebec City, Canada.</title>
        <authorList>
            <person name="Maheux A.F."/>
            <person name="Boudreau D.K."/>
            <person name="Berube E."/>
            <person name="Boissinot M."/>
            <person name="Raymond F."/>
            <person name="Brodeur S."/>
            <person name="Corbeil J."/>
            <person name="Isabel S."/>
            <person name="Omar R.F."/>
            <person name="Bergeron M.G."/>
        </authorList>
    </citation>
    <scope>NUCLEOTIDE SEQUENCE [LARGE SCALE GENOMIC DNA]</scope>
    <source>
        <strain evidence="3 4">CCRI-19302</strain>
    </source>
</reference>
<reference evidence="3" key="3">
    <citation type="submission" date="2018-07" db="EMBL/GenBank/DDBJ databases">
        <authorList>
            <person name="Quirk P.G."/>
            <person name="Krulwich T.A."/>
        </authorList>
    </citation>
    <scope>NUCLEOTIDE SEQUENCE</scope>
    <source>
        <strain evidence="3">CCRI-19302</strain>
    </source>
</reference>
<feature type="transmembrane region" description="Helical" evidence="1">
    <location>
        <begin position="31"/>
        <end position="50"/>
    </location>
</feature>
<evidence type="ECO:0000313" key="5">
    <source>
        <dbReference type="Proteomes" id="UP000247523"/>
    </source>
</evidence>
<dbReference type="OrthoDB" id="9796142at2"/>
<comment type="caution">
    <text evidence="3">The sequence shown here is derived from an EMBL/GenBank/DDBJ whole genome shotgun (WGS) entry which is preliminary data.</text>
</comment>
<feature type="transmembrane region" description="Helical" evidence="1">
    <location>
        <begin position="191"/>
        <end position="211"/>
    </location>
</feature>
<evidence type="ECO:0000313" key="4">
    <source>
        <dbReference type="Proteomes" id="UP000216411"/>
    </source>
</evidence>
<protein>
    <submittedName>
        <fullName evidence="2">Tight adherence protein B</fullName>
    </submittedName>
</protein>
<reference evidence="2 5" key="2">
    <citation type="submission" date="2018-05" db="EMBL/GenBank/DDBJ databases">
        <title>Genomic Encyclopedia of Type Strains, Phase IV (KMG-IV): sequencing the most valuable type-strain genomes for metagenomic binning, comparative biology and taxonomic classification.</title>
        <authorList>
            <person name="Goeker M."/>
        </authorList>
    </citation>
    <scope>NUCLEOTIDE SEQUENCE [LARGE SCALE GENOMIC DNA]</scope>
    <source>
        <strain evidence="2 5">DSM 28816</strain>
    </source>
</reference>
<gene>
    <name evidence="2" type="ORF">C8E03_103398</name>
    <name evidence="3" type="ORF">CG710_010720</name>
</gene>
<evidence type="ECO:0000313" key="3">
    <source>
        <dbReference type="EMBL" id="RDY31251.1"/>
    </source>
</evidence>
<keyword evidence="1" id="KW-0472">Membrane</keyword>
<feature type="transmembrane region" description="Helical" evidence="1">
    <location>
        <begin position="217"/>
        <end position="237"/>
    </location>
</feature>
<dbReference type="RefSeq" id="WP_094376404.1">
    <property type="nucleotide sequence ID" value="NZ_NOKA02000019.1"/>
</dbReference>
<evidence type="ECO:0000313" key="2">
    <source>
        <dbReference type="EMBL" id="PXV91827.1"/>
    </source>
</evidence>
<keyword evidence="4" id="KW-1185">Reference proteome</keyword>
<organism evidence="3 4">
    <name type="scientific">Lachnotalea glycerini</name>
    <dbReference type="NCBI Taxonomy" id="1763509"/>
    <lineage>
        <taxon>Bacteria</taxon>
        <taxon>Bacillati</taxon>
        <taxon>Bacillota</taxon>
        <taxon>Clostridia</taxon>
        <taxon>Lachnospirales</taxon>
        <taxon>Lachnospiraceae</taxon>
        <taxon>Lachnotalea</taxon>
    </lineage>
</organism>